<dbReference type="AlphaFoldDB" id="A0A1I7V3B1"/>
<name>A0A1I7V3B1_9PELO</name>
<proteinExistence type="predicted"/>
<evidence type="ECO:0000313" key="3">
    <source>
        <dbReference type="WBParaSite" id="Csp11.Scaffold630.g21959.t2"/>
    </source>
</evidence>
<accession>A0A1I7V3B1</accession>
<feature type="coiled-coil region" evidence="1">
    <location>
        <begin position="16"/>
        <end position="54"/>
    </location>
</feature>
<keyword evidence="2" id="KW-1185">Reference proteome</keyword>
<evidence type="ECO:0000256" key="1">
    <source>
        <dbReference type="SAM" id="Coils"/>
    </source>
</evidence>
<keyword evidence="1" id="KW-0175">Coiled coil</keyword>
<protein>
    <submittedName>
        <fullName evidence="3">Spindle and kinetochore-associated protein 1</fullName>
    </submittedName>
</protein>
<reference evidence="3" key="1">
    <citation type="submission" date="2016-11" db="UniProtKB">
        <authorList>
            <consortium name="WormBaseParasite"/>
        </authorList>
    </citation>
    <scope>IDENTIFICATION</scope>
</reference>
<dbReference type="WBParaSite" id="Csp11.Scaffold630.g21959.t2">
    <property type="protein sequence ID" value="Csp11.Scaffold630.g21959.t2"/>
    <property type="gene ID" value="Csp11.Scaffold630.g21959"/>
</dbReference>
<evidence type="ECO:0000313" key="2">
    <source>
        <dbReference type="Proteomes" id="UP000095282"/>
    </source>
</evidence>
<sequence>MTESIEGVQAYLGGFVKDLEAELEKSRVEMEELKEKHLDEIQSLQDQLEAERKKGQWKDREIEILRLGKENLEMKIELKRQKAIIAQYTTVSSPTVPQATVIPWNQAVAKAKRLVERLKAMNLTLDELKVSNCFFKVDSKNKELPQTVQQLPKSSRLFYMDISNHNRMKHEEWCQLYSTLVKEQKRQVEMGMVLVKGKEIKRFKCDKDSSF</sequence>
<dbReference type="Proteomes" id="UP000095282">
    <property type="component" value="Unplaced"/>
</dbReference>
<organism evidence="2 3">
    <name type="scientific">Caenorhabditis tropicalis</name>
    <dbReference type="NCBI Taxonomy" id="1561998"/>
    <lineage>
        <taxon>Eukaryota</taxon>
        <taxon>Metazoa</taxon>
        <taxon>Ecdysozoa</taxon>
        <taxon>Nematoda</taxon>
        <taxon>Chromadorea</taxon>
        <taxon>Rhabditida</taxon>
        <taxon>Rhabditina</taxon>
        <taxon>Rhabditomorpha</taxon>
        <taxon>Rhabditoidea</taxon>
        <taxon>Rhabditidae</taxon>
        <taxon>Peloderinae</taxon>
        <taxon>Caenorhabditis</taxon>
    </lineage>
</organism>